<dbReference type="EMBL" id="JAELYA010000004">
    <property type="protein sequence ID" value="MBO3275883.1"/>
    <property type="molecule type" value="Genomic_DNA"/>
</dbReference>
<dbReference type="InterPro" id="IPR036390">
    <property type="entry name" value="WH_DNA-bd_sf"/>
</dbReference>
<sequence length="305" mass="34304">MLDLRELDLNMLLAFDAIYAQLSITRAAAVMGLSQPAMSNALRRLRNLCGDPLFVKSHLGVTPTLAAHRLSEHVRGALDGLREGLSQMPAMHHQEPQRPLRISCLDCFQPLLLDILLAPGEQEWQVRFYQSRRRDALQELGNGKLDLLIDIDQQVSLQSGLRKLPLLNDHYVFAYGAGLEQPPRTLADYLRLPQVQVSSRREGLSPVDLELGLKGMRRNIATTVQSPLAARLIADRQPLGLTLPSRVATVLGLRQAPLPLERPVPLELCLYVENHYRFERGMERALAQIQKAFAERPQPLMQREA</sequence>
<evidence type="ECO:0000256" key="2">
    <source>
        <dbReference type="ARBA" id="ARBA00023015"/>
    </source>
</evidence>
<dbReference type="InterPro" id="IPR050389">
    <property type="entry name" value="LysR-type_TF"/>
</dbReference>
<keyword evidence="3" id="KW-0238">DNA-binding</keyword>
<dbReference type="PROSITE" id="PS50931">
    <property type="entry name" value="HTH_LYSR"/>
    <property type="match status" value="1"/>
</dbReference>
<dbReference type="PANTHER" id="PTHR30118:SF15">
    <property type="entry name" value="TRANSCRIPTIONAL REGULATORY PROTEIN"/>
    <property type="match status" value="1"/>
</dbReference>
<reference evidence="6 7" key="1">
    <citation type="submission" date="2020-12" db="EMBL/GenBank/DDBJ databases">
        <title>Pseudomonas schmalbachii sp. nov. isolated from millipede gut.</title>
        <authorList>
            <person name="Shelomi M."/>
        </authorList>
    </citation>
    <scope>NUCLEOTIDE SEQUENCE [LARGE SCALE GENOMIC DNA]</scope>
    <source>
        <strain evidence="6 7">Milli4</strain>
    </source>
</reference>
<keyword evidence="4" id="KW-0804">Transcription</keyword>
<feature type="domain" description="HTH lysR-type" evidence="5">
    <location>
        <begin position="7"/>
        <end position="64"/>
    </location>
</feature>
<evidence type="ECO:0000313" key="6">
    <source>
        <dbReference type="EMBL" id="MBO3275883.1"/>
    </source>
</evidence>
<protein>
    <submittedName>
        <fullName evidence="6">LysR family transcriptional regulator</fullName>
    </submittedName>
</protein>
<proteinExistence type="inferred from homology"/>
<evidence type="ECO:0000256" key="1">
    <source>
        <dbReference type="ARBA" id="ARBA00009437"/>
    </source>
</evidence>
<gene>
    <name evidence="6" type="ORF">JFY56_11670</name>
</gene>
<organism evidence="6 7">
    <name type="scientific">Pseudomonas schmalbachii</name>
    <dbReference type="NCBI Taxonomy" id="2816993"/>
    <lineage>
        <taxon>Bacteria</taxon>
        <taxon>Pseudomonadati</taxon>
        <taxon>Pseudomonadota</taxon>
        <taxon>Gammaproteobacteria</taxon>
        <taxon>Pseudomonadales</taxon>
        <taxon>Pseudomonadaceae</taxon>
        <taxon>Pseudomonas</taxon>
    </lineage>
</organism>
<dbReference type="PANTHER" id="PTHR30118">
    <property type="entry name" value="HTH-TYPE TRANSCRIPTIONAL REGULATOR LEUO-RELATED"/>
    <property type="match status" value="1"/>
</dbReference>
<dbReference type="InterPro" id="IPR000847">
    <property type="entry name" value="LysR_HTH_N"/>
</dbReference>
<name>A0ABS3TQF5_9PSED</name>
<keyword evidence="2" id="KW-0805">Transcription regulation</keyword>
<evidence type="ECO:0000256" key="4">
    <source>
        <dbReference type="ARBA" id="ARBA00023163"/>
    </source>
</evidence>
<dbReference type="PRINTS" id="PR00039">
    <property type="entry name" value="HTHLYSR"/>
</dbReference>
<comment type="caution">
    <text evidence="6">The sequence shown here is derived from an EMBL/GenBank/DDBJ whole genome shotgun (WGS) entry which is preliminary data.</text>
</comment>
<dbReference type="SUPFAM" id="SSF46785">
    <property type="entry name" value="Winged helix' DNA-binding domain"/>
    <property type="match status" value="1"/>
</dbReference>
<dbReference type="Gene3D" id="3.40.190.10">
    <property type="entry name" value="Periplasmic binding protein-like II"/>
    <property type="match status" value="2"/>
</dbReference>
<dbReference type="Gene3D" id="1.10.10.10">
    <property type="entry name" value="Winged helix-like DNA-binding domain superfamily/Winged helix DNA-binding domain"/>
    <property type="match status" value="1"/>
</dbReference>
<keyword evidence="7" id="KW-1185">Reference proteome</keyword>
<evidence type="ECO:0000313" key="7">
    <source>
        <dbReference type="Proteomes" id="UP000669060"/>
    </source>
</evidence>
<dbReference type="Proteomes" id="UP000669060">
    <property type="component" value="Unassembled WGS sequence"/>
</dbReference>
<dbReference type="SUPFAM" id="SSF53850">
    <property type="entry name" value="Periplasmic binding protein-like II"/>
    <property type="match status" value="1"/>
</dbReference>
<dbReference type="Pfam" id="PF00126">
    <property type="entry name" value="HTH_1"/>
    <property type="match status" value="1"/>
</dbReference>
<comment type="similarity">
    <text evidence="1">Belongs to the LysR transcriptional regulatory family.</text>
</comment>
<dbReference type="InterPro" id="IPR036388">
    <property type="entry name" value="WH-like_DNA-bd_sf"/>
</dbReference>
<dbReference type="RefSeq" id="WP_208313895.1">
    <property type="nucleotide sequence ID" value="NZ_JAELYA010000004.1"/>
</dbReference>
<accession>A0ABS3TQF5</accession>
<evidence type="ECO:0000259" key="5">
    <source>
        <dbReference type="PROSITE" id="PS50931"/>
    </source>
</evidence>
<evidence type="ECO:0000256" key="3">
    <source>
        <dbReference type="ARBA" id="ARBA00023125"/>
    </source>
</evidence>